<evidence type="ECO:0000256" key="6">
    <source>
        <dbReference type="ARBA" id="ARBA00023180"/>
    </source>
</evidence>
<keyword evidence="4 7" id="KW-1133">Transmembrane helix</keyword>
<reference evidence="8" key="1">
    <citation type="submission" date="2018-07" db="EMBL/GenBank/DDBJ databases">
        <authorList>
            <person name="Quirk P.G."/>
            <person name="Krulwich T.A."/>
        </authorList>
    </citation>
    <scope>NUCLEOTIDE SEQUENCE</scope>
</reference>
<evidence type="ECO:0000256" key="1">
    <source>
        <dbReference type="ARBA" id="ARBA00004141"/>
    </source>
</evidence>
<feature type="transmembrane region" description="Helical" evidence="7">
    <location>
        <begin position="62"/>
        <end position="82"/>
    </location>
</feature>
<comment type="function">
    <text evidence="7">Choline transporter.</text>
</comment>
<dbReference type="EMBL" id="UFQT01000111">
    <property type="protein sequence ID" value="SSX20206.1"/>
    <property type="molecule type" value="Genomic_DNA"/>
</dbReference>
<evidence type="ECO:0000256" key="7">
    <source>
        <dbReference type="RuleBase" id="RU368066"/>
    </source>
</evidence>
<evidence type="ECO:0000256" key="3">
    <source>
        <dbReference type="ARBA" id="ARBA00022692"/>
    </source>
</evidence>
<evidence type="ECO:0000256" key="5">
    <source>
        <dbReference type="ARBA" id="ARBA00023136"/>
    </source>
</evidence>
<protein>
    <recommendedName>
        <fullName evidence="7">Choline transporter-like protein</fullName>
    </recommendedName>
</protein>
<dbReference type="PANTHER" id="PTHR12385">
    <property type="entry name" value="CHOLINE TRANSPORTER-LIKE (SLC FAMILY 44)"/>
    <property type="match status" value="1"/>
</dbReference>
<feature type="transmembrane region" description="Helical" evidence="7">
    <location>
        <begin position="342"/>
        <end position="373"/>
    </location>
</feature>
<dbReference type="InterPro" id="IPR007603">
    <property type="entry name" value="Choline_transptr-like"/>
</dbReference>
<feature type="transmembrane region" description="Helical" evidence="7">
    <location>
        <begin position="620"/>
        <end position="639"/>
    </location>
</feature>
<accession>A0A336LQ52</accession>
<evidence type="ECO:0000256" key="2">
    <source>
        <dbReference type="ARBA" id="ARBA00007168"/>
    </source>
</evidence>
<feature type="transmembrane region" description="Helical" evidence="7">
    <location>
        <begin position="229"/>
        <end position="250"/>
    </location>
</feature>
<comment type="similarity">
    <text evidence="2 7">Belongs to the CTL (choline transporter-like) family.</text>
</comment>
<dbReference type="AlphaFoldDB" id="A0A336LQ52"/>
<dbReference type="GO" id="GO:0005886">
    <property type="term" value="C:plasma membrane"/>
    <property type="evidence" value="ECO:0007669"/>
    <property type="project" value="UniProtKB-SubCell"/>
</dbReference>
<proteinExistence type="inferred from homology"/>
<keyword evidence="3 7" id="KW-0812">Transmembrane</keyword>
<comment type="subcellular location">
    <subcellularLocation>
        <location evidence="7">Cell membrane</location>
        <topology evidence="7">Multi-pass membrane protein</topology>
    </subcellularLocation>
    <subcellularLocation>
        <location evidence="1">Membrane</location>
        <topology evidence="1">Multi-pass membrane protein</topology>
    </subcellularLocation>
</comment>
<feature type="transmembrane region" description="Helical" evidence="7">
    <location>
        <begin position="435"/>
        <end position="453"/>
    </location>
</feature>
<feature type="transmembrane region" description="Helical" evidence="7">
    <location>
        <begin position="257"/>
        <end position="280"/>
    </location>
</feature>
<evidence type="ECO:0000313" key="8">
    <source>
        <dbReference type="EMBL" id="SSX20206.1"/>
    </source>
</evidence>
<gene>
    <name evidence="8" type="primary">CSON000750</name>
</gene>
<keyword evidence="6" id="KW-0325">Glycoprotein</keyword>
<dbReference type="PANTHER" id="PTHR12385:SF14">
    <property type="entry name" value="CHOLINE TRANSPORTER-LIKE 2"/>
    <property type="match status" value="1"/>
</dbReference>
<name>A0A336LQ52_CULSO</name>
<organism evidence="8">
    <name type="scientific">Culicoides sonorensis</name>
    <name type="common">Biting midge</name>
    <dbReference type="NCBI Taxonomy" id="179676"/>
    <lineage>
        <taxon>Eukaryota</taxon>
        <taxon>Metazoa</taxon>
        <taxon>Ecdysozoa</taxon>
        <taxon>Arthropoda</taxon>
        <taxon>Hexapoda</taxon>
        <taxon>Insecta</taxon>
        <taxon>Pterygota</taxon>
        <taxon>Neoptera</taxon>
        <taxon>Endopterygota</taxon>
        <taxon>Diptera</taxon>
        <taxon>Nematocera</taxon>
        <taxon>Chironomoidea</taxon>
        <taxon>Ceratopogonidae</taxon>
        <taxon>Ceratopogoninae</taxon>
        <taxon>Culicoides</taxon>
        <taxon>Monoculicoides</taxon>
    </lineage>
</organism>
<keyword evidence="5 7" id="KW-0472">Membrane</keyword>
<sequence>MLKSFFFAGFKLKKVFKLRINFLCATNTQSFKRMINNTDYGGMETRPDGIFDESSRKPTDKFWLIPFIVTIISFIVVGVLAATSDGFDGVANQQLNGPTCGFDSNVLENHKSLYVDQRDCRMSNQSGFTCPQPFICVKTCPVGSFDSSSCTASNFPNLKEKLVCQSEEVQKRINNCDELQKAVQLKECAAWYNETQDVFGFCISADSENTKDILDFSDFKSTLAELKKVIPILLFAILIAIVISFIFIVTLKWAAGFVFWSFVSIIMLGLVGSMIASVVFLSKNIEDQPPQKAADAKTMLYASLIILSVILLVFILLLWCCRRKIKCGIEIVKESSRAVTCSFSSIIFPIFPFIIRAVLVLLTIFFLVMAITIQRNEYSVHGELENPDCKCHNFGYSTGGACLPEQFNKDCHTSTGAMCERAVCKLDLQETSNTAIFYCIVIVFSAMWLIAFIQANTKMILAHVFGNWYWNYNQEFIPSSAIFTAMSKIFGNHTGTAAFGSLIITICRILKSLLSKRGSENGQDIGAIIMRVITEMIRACAQVLLDIIEFVSDKAFVCCAIMGTDFWNSVKAVSKIMAKDIPLVVATEYVGNIILFVCKFVAALLSALLFYILSPFKDDQVWITIFIAIVIFVFAYDLADILLTAYDVAIDTLLICGLQDYNQNKTEKAYFQSETLNELLLKKDTA</sequence>
<evidence type="ECO:0000256" key="4">
    <source>
        <dbReference type="ARBA" id="ARBA00022989"/>
    </source>
</evidence>
<dbReference type="GO" id="GO:0022857">
    <property type="term" value="F:transmembrane transporter activity"/>
    <property type="evidence" value="ECO:0007669"/>
    <property type="project" value="UniProtKB-UniRule"/>
</dbReference>
<dbReference type="Pfam" id="PF04515">
    <property type="entry name" value="Choline_transpo"/>
    <property type="match status" value="1"/>
</dbReference>
<dbReference type="VEuPathDB" id="VectorBase:CSON000750"/>
<feature type="transmembrane region" description="Helical" evidence="7">
    <location>
        <begin position="589"/>
        <end position="614"/>
    </location>
</feature>
<feature type="transmembrane region" description="Helical" evidence="7">
    <location>
        <begin position="300"/>
        <end position="321"/>
    </location>
</feature>